<keyword evidence="2" id="KW-0378">Hydrolase</keyword>
<protein>
    <submittedName>
        <fullName evidence="2">DNA helicase/primase complex-associated protein</fullName>
    </submittedName>
</protein>
<dbReference type="Proteomes" id="UP001219518">
    <property type="component" value="Unassembled WGS sequence"/>
</dbReference>
<feature type="compositionally biased region" description="Polar residues" evidence="1">
    <location>
        <begin position="74"/>
        <end position="88"/>
    </location>
</feature>
<sequence>MMFERQSEESCARLVAMLALPGPLPLAAAVEDASSEYEDGAEDGLRSLRPGELSSALSVSSPAAATACRQPRHSCSQGLSGWPQSQLGSADRFRCRHSSAPSS</sequence>
<reference evidence="2" key="1">
    <citation type="submission" date="2021-07" db="EMBL/GenBank/DDBJ databases">
        <authorList>
            <person name="Catto M.A."/>
            <person name="Jacobson A."/>
            <person name="Kennedy G."/>
            <person name="Labadie P."/>
            <person name="Hunt B.G."/>
            <person name="Srinivasan R."/>
        </authorList>
    </citation>
    <scope>NUCLEOTIDE SEQUENCE</scope>
    <source>
        <strain evidence="2">PL_HMW_Pooled</strain>
        <tissue evidence="2">Head</tissue>
    </source>
</reference>
<feature type="region of interest" description="Disordered" evidence="1">
    <location>
        <begin position="74"/>
        <end position="103"/>
    </location>
</feature>
<dbReference type="GO" id="GO:0004386">
    <property type="term" value="F:helicase activity"/>
    <property type="evidence" value="ECO:0007669"/>
    <property type="project" value="UniProtKB-KW"/>
</dbReference>
<dbReference type="EMBL" id="JAHWGI010001411">
    <property type="protein sequence ID" value="KAK3930447.1"/>
    <property type="molecule type" value="Genomic_DNA"/>
</dbReference>
<evidence type="ECO:0000313" key="3">
    <source>
        <dbReference type="Proteomes" id="UP001219518"/>
    </source>
</evidence>
<keyword evidence="3" id="KW-1185">Reference proteome</keyword>
<feature type="non-terminal residue" evidence="2">
    <location>
        <position position="103"/>
    </location>
</feature>
<keyword evidence="2" id="KW-0547">Nucleotide-binding</keyword>
<evidence type="ECO:0000256" key="1">
    <source>
        <dbReference type="SAM" id="MobiDB-lite"/>
    </source>
</evidence>
<dbReference type="AlphaFoldDB" id="A0AAE1HYS8"/>
<comment type="caution">
    <text evidence="2">The sequence shown here is derived from an EMBL/GenBank/DDBJ whole genome shotgun (WGS) entry which is preliminary data.</text>
</comment>
<keyword evidence="2" id="KW-0067">ATP-binding</keyword>
<evidence type="ECO:0000313" key="2">
    <source>
        <dbReference type="EMBL" id="KAK3930447.1"/>
    </source>
</evidence>
<organism evidence="2 3">
    <name type="scientific">Frankliniella fusca</name>
    <dbReference type="NCBI Taxonomy" id="407009"/>
    <lineage>
        <taxon>Eukaryota</taxon>
        <taxon>Metazoa</taxon>
        <taxon>Ecdysozoa</taxon>
        <taxon>Arthropoda</taxon>
        <taxon>Hexapoda</taxon>
        <taxon>Insecta</taxon>
        <taxon>Pterygota</taxon>
        <taxon>Neoptera</taxon>
        <taxon>Paraneoptera</taxon>
        <taxon>Thysanoptera</taxon>
        <taxon>Terebrantia</taxon>
        <taxon>Thripoidea</taxon>
        <taxon>Thripidae</taxon>
        <taxon>Frankliniella</taxon>
    </lineage>
</organism>
<proteinExistence type="predicted"/>
<keyword evidence="2" id="KW-0347">Helicase</keyword>
<accession>A0AAE1HYS8</accession>
<name>A0AAE1HYS8_9NEOP</name>
<gene>
    <name evidence="2" type="ORF">KUF71_005181</name>
</gene>
<reference evidence="2" key="2">
    <citation type="journal article" date="2023" name="BMC Genomics">
        <title>Pest status, molecular evolution, and epigenetic factors derived from the genome assembly of Frankliniella fusca, a thysanopteran phytovirus vector.</title>
        <authorList>
            <person name="Catto M.A."/>
            <person name="Labadie P.E."/>
            <person name="Jacobson A.L."/>
            <person name="Kennedy G.G."/>
            <person name="Srinivasan R."/>
            <person name="Hunt B.G."/>
        </authorList>
    </citation>
    <scope>NUCLEOTIDE SEQUENCE</scope>
    <source>
        <strain evidence="2">PL_HMW_Pooled</strain>
    </source>
</reference>